<comment type="caution">
    <text evidence="1">The sequence shown here is derived from an EMBL/GenBank/DDBJ whole genome shotgun (WGS) entry which is preliminary data.</text>
</comment>
<evidence type="ECO:0000313" key="2">
    <source>
        <dbReference type="Proteomes" id="UP000438429"/>
    </source>
</evidence>
<name>A0A6A4TBF5_SCOMX</name>
<reference evidence="1 2" key="1">
    <citation type="submission" date="2019-06" db="EMBL/GenBank/DDBJ databases">
        <title>Draft genomes of female and male turbot (Scophthalmus maximus).</title>
        <authorList>
            <person name="Xu H."/>
            <person name="Xu X.-W."/>
            <person name="Shao C."/>
            <person name="Chen S."/>
        </authorList>
    </citation>
    <scope>NUCLEOTIDE SEQUENCE [LARGE SCALE GENOMIC DNA]</scope>
    <source>
        <strain evidence="1">Ysfricsl-2016a</strain>
        <tissue evidence="1">Blood</tissue>
    </source>
</reference>
<evidence type="ECO:0000313" key="1">
    <source>
        <dbReference type="EMBL" id="KAF0041140.1"/>
    </source>
</evidence>
<accession>A0A6A4TBF5</accession>
<proteinExistence type="predicted"/>
<sequence>MERKNKADRNMMEDSVNSGAWKQGTIVYLSSHMGEYLSGRSLLWTEEVVSCSCSQGLFIVTIWFCLTPERLRRCFLSLIRSDHRSSSQHSNEFESTSGTAPYEHQIEIGSGAILCLVKLNRFDETLMRTPMPTISQQRYNLCNDERIQRLPRKQRCNGAARRGFRDCMNHIVLYKTATARSLMHLLSRRPSCCSVKVLVLLSKSPSDRSVGTYYILSPYKADSLSEDKCTHMPVNISQIFALAEIHRRKLIPPGHYSSTEMLRRRRGRKAAGELICDFGCVDRVQNQNQLYSHHFHFMYSELDLLPMELHDYQNPEKRTAAPDSNQIIRR</sequence>
<organism evidence="1 2">
    <name type="scientific">Scophthalmus maximus</name>
    <name type="common">Turbot</name>
    <name type="synonym">Psetta maxima</name>
    <dbReference type="NCBI Taxonomy" id="52904"/>
    <lineage>
        <taxon>Eukaryota</taxon>
        <taxon>Metazoa</taxon>
        <taxon>Chordata</taxon>
        <taxon>Craniata</taxon>
        <taxon>Vertebrata</taxon>
        <taxon>Euteleostomi</taxon>
        <taxon>Actinopterygii</taxon>
        <taxon>Neopterygii</taxon>
        <taxon>Teleostei</taxon>
        <taxon>Neoteleostei</taxon>
        <taxon>Acanthomorphata</taxon>
        <taxon>Carangaria</taxon>
        <taxon>Pleuronectiformes</taxon>
        <taxon>Pleuronectoidei</taxon>
        <taxon>Scophthalmidae</taxon>
        <taxon>Scophthalmus</taxon>
    </lineage>
</organism>
<dbReference type="AlphaFoldDB" id="A0A6A4TBF5"/>
<dbReference type="Proteomes" id="UP000438429">
    <property type="component" value="Unassembled WGS sequence"/>
</dbReference>
<protein>
    <submittedName>
        <fullName evidence="1">Uncharacterized protein</fullName>
    </submittedName>
</protein>
<gene>
    <name evidence="1" type="ORF">F2P81_007038</name>
</gene>
<dbReference type="EMBL" id="VEVO01000006">
    <property type="protein sequence ID" value="KAF0041140.1"/>
    <property type="molecule type" value="Genomic_DNA"/>
</dbReference>